<organism evidence="9 10">
    <name type="scientific">Coccomyxa subellipsoidea</name>
    <dbReference type="NCBI Taxonomy" id="248742"/>
    <lineage>
        <taxon>Eukaryota</taxon>
        <taxon>Viridiplantae</taxon>
        <taxon>Chlorophyta</taxon>
        <taxon>core chlorophytes</taxon>
        <taxon>Trebouxiophyceae</taxon>
        <taxon>Trebouxiophyceae incertae sedis</taxon>
        <taxon>Coccomyxaceae</taxon>
        <taxon>Coccomyxa</taxon>
    </lineage>
</organism>
<evidence type="ECO:0000313" key="10">
    <source>
        <dbReference type="Proteomes" id="UP001491310"/>
    </source>
</evidence>
<evidence type="ECO:0000313" key="9">
    <source>
        <dbReference type="EMBL" id="KAK9915106.1"/>
    </source>
</evidence>
<gene>
    <name evidence="9" type="ORF">WJX75_004782</name>
</gene>
<evidence type="ECO:0000256" key="5">
    <source>
        <dbReference type="ARBA" id="ARBA00022927"/>
    </source>
</evidence>
<proteinExistence type="inferred from homology"/>
<dbReference type="PANTHER" id="PTHR21443">
    <property type="entry name" value="CONSERVED OLIGOMERIC GOLGI COMPLEX COMPONENT 7"/>
    <property type="match status" value="1"/>
</dbReference>
<comment type="subcellular location">
    <subcellularLocation>
        <location evidence="1">Golgi apparatus membrane</location>
        <topology evidence="1">Peripheral membrane protein</topology>
    </subcellularLocation>
</comment>
<dbReference type="InterPro" id="IPR019335">
    <property type="entry name" value="COG7"/>
</dbReference>
<dbReference type="Proteomes" id="UP001491310">
    <property type="component" value="Unassembled WGS sequence"/>
</dbReference>
<dbReference type="Pfam" id="PF10191">
    <property type="entry name" value="COG7"/>
    <property type="match status" value="1"/>
</dbReference>
<evidence type="ECO:0000256" key="7">
    <source>
        <dbReference type="ARBA" id="ARBA00023136"/>
    </source>
</evidence>
<protein>
    <recommendedName>
        <fullName evidence="3">Conserved oligomeric Golgi complex subunit 7</fullName>
    </recommendedName>
    <alternativeName>
        <fullName evidence="8">Component of oligomeric Golgi complex 7</fullName>
    </alternativeName>
</protein>
<comment type="caution">
    <text evidence="9">The sequence shown here is derived from an EMBL/GenBank/DDBJ whole genome shotgun (WGS) entry which is preliminary data.</text>
</comment>
<reference evidence="9 10" key="1">
    <citation type="journal article" date="2024" name="Nat. Commun.">
        <title>Phylogenomics reveals the evolutionary origins of lichenization in chlorophyte algae.</title>
        <authorList>
            <person name="Puginier C."/>
            <person name="Libourel C."/>
            <person name="Otte J."/>
            <person name="Skaloud P."/>
            <person name="Haon M."/>
            <person name="Grisel S."/>
            <person name="Petersen M."/>
            <person name="Berrin J.G."/>
            <person name="Delaux P.M."/>
            <person name="Dal Grande F."/>
            <person name="Keller J."/>
        </authorList>
    </citation>
    <scope>NUCLEOTIDE SEQUENCE [LARGE SCALE GENOMIC DNA]</scope>
    <source>
        <strain evidence="9 10">SAG 216-7</strain>
    </source>
</reference>
<keyword evidence="7" id="KW-0472">Membrane</keyword>
<evidence type="ECO:0000256" key="6">
    <source>
        <dbReference type="ARBA" id="ARBA00023034"/>
    </source>
</evidence>
<accession>A0ABR2YTX1</accession>
<dbReference type="EMBL" id="JALJOT010000005">
    <property type="protein sequence ID" value="KAK9915106.1"/>
    <property type="molecule type" value="Genomic_DNA"/>
</dbReference>
<evidence type="ECO:0000256" key="4">
    <source>
        <dbReference type="ARBA" id="ARBA00022448"/>
    </source>
</evidence>
<comment type="similarity">
    <text evidence="2">Belongs to the COG7 family.</text>
</comment>
<keyword evidence="4" id="KW-0813">Transport</keyword>
<sequence>MAVAPDLATFQEECFDPKTWINDACNSKPSEDSMERYLTDLELRLHLAAEDIDAALEIDSSRALQRIPAAVQEVSHVRGDVAGLKADVSRGLATVSGAAYAAAGNVALIVELERVKNRMEAACSTLKEATELSAHFAQVEAVFAEGDLQRIAATLDSIRQGLALVGDVPEFKGGAARLEALEERFHQNIEPAVSSALAARQADRVASLAALMTSVGRESELEGLYVAARMPMLQGLWDGFEGRGFASWLPNFYEGVASALGTESKWCSMALPDLHPRLLLLLLSALFSRIDKPFRTRLASALVQGGDKGGGVVMLLTSMLQAAHSFVEGLAHSMAQESATDIGSLPATIYAPFHAQLDRYGELEAVSFGQDLAVVQLSSAADDAEAAVAAIGAAAAMAEAALAAAVERCRAATGLAGLPELQLVADEELAQFVSRLQAILLELRKHHLPASGAASSTEDSTAVLQLLGVAANLVAKLAACEGLLRAALSELGSLVGSVGDNTQALDPVTLRLLASEGRMLRELQSHVAAAASDGYTALPTAAVRCAAFQETAQALVYDVLMLKVLGSLEGLGAQPVWGATEGEGGSGGGAAGGPLPAFSAYPQQAVTAAGEYLMMLPQTLEGLLGGDSEAEEEAVDAEWLDRVAAGAAELYVRELAKITSLSESGAAQLAADLDYFCNVLAALGVAVPLQLVTWQVAVGWQASDFTASATAALDDLMADRATLELVAAARGLQMP</sequence>
<evidence type="ECO:0000256" key="8">
    <source>
        <dbReference type="ARBA" id="ARBA00031345"/>
    </source>
</evidence>
<evidence type="ECO:0000256" key="2">
    <source>
        <dbReference type="ARBA" id="ARBA00005831"/>
    </source>
</evidence>
<name>A0ABR2YTX1_9CHLO</name>
<evidence type="ECO:0000256" key="3">
    <source>
        <dbReference type="ARBA" id="ARBA00020984"/>
    </source>
</evidence>
<keyword evidence="5" id="KW-0653">Protein transport</keyword>
<dbReference type="PANTHER" id="PTHR21443:SF0">
    <property type="entry name" value="CONSERVED OLIGOMERIC GOLGI COMPLEX SUBUNIT 7"/>
    <property type="match status" value="1"/>
</dbReference>
<keyword evidence="10" id="KW-1185">Reference proteome</keyword>
<evidence type="ECO:0000256" key="1">
    <source>
        <dbReference type="ARBA" id="ARBA00004395"/>
    </source>
</evidence>
<keyword evidence="6" id="KW-0333">Golgi apparatus</keyword>